<gene>
    <name evidence="1" type="ORF">PRUB_a0672</name>
</gene>
<accession>A0A8T0C6D4</accession>
<dbReference type="Proteomes" id="UP000016480">
    <property type="component" value="Unassembled WGS sequence"/>
</dbReference>
<dbReference type="AlphaFoldDB" id="A0A8T0C6D4"/>
<organism evidence="1 2">
    <name type="scientific">Pseudoalteromonas rubra</name>
    <dbReference type="NCBI Taxonomy" id="43658"/>
    <lineage>
        <taxon>Bacteria</taxon>
        <taxon>Pseudomonadati</taxon>
        <taxon>Pseudomonadota</taxon>
        <taxon>Gammaproteobacteria</taxon>
        <taxon>Alteromonadales</taxon>
        <taxon>Pseudoalteromonadaceae</taxon>
        <taxon>Pseudoalteromonas</taxon>
    </lineage>
</organism>
<sequence length="138" mass="15030">MTAFSSLAAEKVSFVSLLSSPDKYDGKCVQTVGVISVEFERGSLYLDQGSYIARAYENGISQPFEAEQVAYKSENAEVHIQKLADAYEGKLVRVVGKFKASNPSKRLNSTKSKFSSISYVRALAPNEGASFGNQARCL</sequence>
<evidence type="ECO:0000313" key="1">
    <source>
        <dbReference type="EMBL" id="KAF7786190.1"/>
    </source>
</evidence>
<comment type="caution">
    <text evidence="1">The sequence shown here is derived from an EMBL/GenBank/DDBJ whole genome shotgun (WGS) entry which is preliminary data.</text>
</comment>
<protein>
    <submittedName>
        <fullName evidence="1">Uncharacterized protein</fullName>
    </submittedName>
</protein>
<reference evidence="1 2" key="1">
    <citation type="journal article" date="2012" name="J. Bacteriol.">
        <title>Genome sequence of the cycloprodigiosin-producing bacterial strain Pseudoalteromonas rubra ATCC 29570(T).</title>
        <authorList>
            <person name="Xie B.B."/>
            <person name="Shu Y.L."/>
            <person name="Qin Q.L."/>
            <person name="Rong J.C."/>
            <person name="Zhang X.Y."/>
            <person name="Chen X.L."/>
            <person name="Zhou B.C."/>
            <person name="Zhang Y.Z."/>
        </authorList>
    </citation>
    <scope>NUCLEOTIDE SEQUENCE [LARGE SCALE GENOMIC DNA]</scope>
    <source>
        <strain evidence="1 2">DSM 6842</strain>
    </source>
</reference>
<name>A0A8T0C6D4_9GAMM</name>
<evidence type="ECO:0000313" key="2">
    <source>
        <dbReference type="Proteomes" id="UP000016480"/>
    </source>
</evidence>
<dbReference type="EMBL" id="AHCD03000035">
    <property type="protein sequence ID" value="KAF7786190.1"/>
    <property type="molecule type" value="Genomic_DNA"/>
</dbReference>
<proteinExistence type="predicted"/>